<dbReference type="HOGENOM" id="CLU_1819589_0_0_1"/>
<evidence type="ECO:0008006" key="3">
    <source>
        <dbReference type="Google" id="ProtNLM"/>
    </source>
</evidence>
<protein>
    <recommendedName>
        <fullName evidence="3">Transmembrane protein</fullName>
    </recommendedName>
</protein>
<evidence type="ECO:0000313" key="1">
    <source>
        <dbReference type="EMBL" id="CAK85743.1"/>
    </source>
</evidence>
<dbReference type="AlphaFoldDB" id="A0DRS6"/>
<dbReference type="KEGG" id="ptm:GSPATT00019461001"/>
<dbReference type="GeneID" id="5038925"/>
<sequence>MISIQVVSPKLKNTNHKANFSQPSITKYNNLKSFNEYFRSQQINEKFLGIIKGLALLIVNIKQILVYLRTFQAAQREFQYNHLPYAFQIQNPRVQVEKQNKYNSHNEFKFLNKKKPEIFKETKTQARFRLNIFLIIRFQKQV</sequence>
<organism evidence="1 2">
    <name type="scientific">Paramecium tetraurelia</name>
    <dbReference type="NCBI Taxonomy" id="5888"/>
    <lineage>
        <taxon>Eukaryota</taxon>
        <taxon>Sar</taxon>
        <taxon>Alveolata</taxon>
        <taxon>Ciliophora</taxon>
        <taxon>Intramacronucleata</taxon>
        <taxon>Oligohymenophorea</taxon>
        <taxon>Peniculida</taxon>
        <taxon>Parameciidae</taxon>
        <taxon>Paramecium</taxon>
    </lineage>
</organism>
<gene>
    <name evidence="1" type="ORF">GSPATT00019461001</name>
</gene>
<dbReference type="InParanoid" id="A0DRS6"/>
<dbReference type="EMBL" id="CT868541">
    <property type="protein sequence ID" value="CAK85743.1"/>
    <property type="molecule type" value="Genomic_DNA"/>
</dbReference>
<name>A0DRS6_PARTE</name>
<reference evidence="1 2" key="1">
    <citation type="journal article" date="2006" name="Nature">
        <title>Global trends of whole-genome duplications revealed by the ciliate Paramecium tetraurelia.</title>
        <authorList>
            <consortium name="Genoscope"/>
            <person name="Aury J.-M."/>
            <person name="Jaillon O."/>
            <person name="Duret L."/>
            <person name="Noel B."/>
            <person name="Jubin C."/>
            <person name="Porcel B.M."/>
            <person name="Segurens B."/>
            <person name="Daubin V."/>
            <person name="Anthouard V."/>
            <person name="Aiach N."/>
            <person name="Arnaiz O."/>
            <person name="Billaut A."/>
            <person name="Beisson J."/>
            <person name="Blanc I."/>
            <person name="Bouhouche K."/>
            <person name="Camara F."/>
            <person name="Duharcourt S."/>
            <person name="Guigo R."/>
            <person name="Gogendeau D."/>
            <person name="Katinka M."/>
            <person name="Keller A.-M."/>
            <person name="Kissmehl R."/>
            <person name="Klotz C."/>
            <person name="Koll F."/>
            <person name="Le Moue A."/>
            <person name="Lepere C."/>
            <person name="Malinsky S."/>
            <person name="Nowacki M."/>
            <person name="Nowak J.K."/>
            <person name="Plattner H."/>
            <person name="Poulain J."/>
            <person name="Ruiz F."/>
            <person name="Serrano V."/>
            <person name="Zagulski M."/>
            <person name="Dessen P."/>
            <person name="Betermier M."/>
            <person name="Weissenbach J."/>
            <person name="Scarpelli C."/>
            <person name="Schachter V."/>
            <person name="Sperling L."/>
            <person name="Meyer E."/>
            <person name="Cohen J."/>
            <person name="Wincker P."/>
        </authorList>
    </citation>
    <scope>NUCLEOTIDE SEQUENCE [LARGE SCALE GENOMIC DNA]</scope>
    <source>
        <strain evidence="1 2">Stock d4-2</strain>
    </source>
</reference>
<dbReference type="Proteomes" id="UP000000600">
    <property type="component" value="Unassembled WGS sequence"/>
</dbReference>
<keyword evidence="2" id="KW-1185">Reference proteome</keyword>
<proteinExistence type="predicted"/>
<evidence type="ECO:0000313" key="2">
    <source>
        <dbReference type="Proteomes" id="UP000000600"/>
    </source>
</evidence>
<dbReference type="RefSeq" id="XP_001453140.1">
    <property type="nucleotide sequence ID" value="XM_001453103.1"/>
</dbReference>
<accession>A0DRS6</accession>